<accession>A0A813ZQY8</accession>
<reference evidence="1" key="1">
    <citation type="submission" date="2021-02" db="EMBL/GenBank/DDBJ databases">
        <authorList>
            <person name="Nowell W R."/>
        </authorList>
    </citation>
    <scope>NUCLEOTIDE SEQUENCE</scope>
</reference>
<keyword evidence="3" id="KW-1185">Reference proteome</keyword>
<evidence type="ECO:0000313" key="1">
    <source>
        <dbReference type="EMBL" id="CAF0902230.1"/>
    </source>
</evidence>
<dbReference type="AlphaFoldDB" id="A0A813ZQY8"/>
<dbReference type="Proteomes" id="UP000663829">
    <property type="component" value="Unassembled WGS sequence"/>
</dbReference>
<comment type="caution">
    <text evidence="1">The sequence shown here is derived from an EMBL/GenBank/DDBJ whole genome shotgun (WGS) entry which is preliminary data.</text>
</comment>
<dbReference type="OrthoDB" id="10063988at2759"/>
<gene>
    <name evidence="1" type="ORF">GPM918_LOCUS8698</name>
    <name evidence="2" type="ORF">SRO942_LOCUS8700</name>
</gene>
<dbReference type="EMBL" id="CAJOBC010001544">
    <property type="protein sequence ID" value="CAF3684539.1"/>
    <property type="molecule type" value="Genomic_DNA"/>
</dbReference>
<protein>
    <submittedName>
        <fullName evidence="1">Uncharacterized protein</fullName>
    </submittedName>
</protein>
<dbReference type="EMBL" id="CAJNOQ010001544">
    <property type="protein sequence ID" value="CAF0902230.1"/>
    <property type="molecule type" value="Genomic_DNA"/>
</dbReference>
<organism evidence="1 3">
    <name type="scientific">Didymodactylos carnosus</name>
    <dbReference type="NCBI Taxonomy" id="1234261"/>
    <lineage>
        <taxon>Eukaryota</taxon>
        <taxon>Metazoa</taxon>
        <taxon>Spiralia</taxon>
        <taxon>Gnathifera</taxon>
        <taxon>Rotifera</taxon>
        <taxon>Eurotatoria</taxon>
        <taxon>Bdelloidea</taxon>
        <taxon>Philodinida</taxon>
        <taxon>Philodinidae</taxon>
        <taxon>Didymodactylos</taxon>
    </lineage>
</organism>
<evidence type="ECO:0000313" key="3">
    <source>
        <dbReference type="Proteomes" id="UP000663829"/>
    </source>
</evidence>
<evidence type="ECO:0000313" key="2">
    <source>
        <dbReference type="EMBL" id="CAF3684539.1"/>
    </source>
</evidence>
<sequence>VEDFISSTTTVALSSVPVQFFIYVCGNASCMNSPDIIGDPIEGACIGVQVNVTYITTLYAVNSCGSSVTITNIVTQSSVTGLVNRALTHVAINTTLWSQVVTWTPTSPQVGTQIFCVQAINRCC</sequence>
<name>A0A813ZQY8_9BILA</name>
<feature type="non-terminal residue" evidence="1">
    <location>
        <position position="1"/>
    </location>
</feature>
<proteinExistence type="predicted"/>
<dbReference type="Proteomes" id="UP000681722">
    <property type="component" value="Unassembled WGS sequence"/>
</dbReference>